<evidence type="ECO:0000313" key="1">
    <source>
        <dbReference type="EMBL" id="SFM63355.1"/>
    </source>
</evidence>
<dbReference type="AlphaFoldDB" id="A0A1I4SFU7"/>
<protein>
    <submittedName>
        <fullName evidence="1">Uncharacterized protein</fullName>
    </submittedName>
</protein>
<dbReference type="EMBL" id="FOTW01000026">
    <property type="protein sequence ID" value="SFM63355.1"/>
    <property type="molecule type" value="Genomic_DNA"/>
</dbReference>
<gene>
    <name evidence="1" type="ORF">SAMN02982985_04753</name>
</gene>
<accession>A0A1I4SFU7</accession>
<sequence length="110" mass="11578">MRAKNASMARPPGRHKTAAMPHGCSLLVGLLAILPGLLVAGCAGAPPATQIVEVPVYRPCVGYVPIKPDYEFGKLSLDAAAGDKVLALARDWPRARRYEGELEAVLAGCL</sequence>
<proteinExistence type="predicted"/>
<name>A0A1I4SFU7_9BURK</name>
<evidence type="ECO:0000313" key="2">
    <source>
        <dbReference type="Proteomes" id="UP000199470"/>
    </source>
</evidence>
<reference evidence="1 2" key="1">
    <citation type="submission" date="2016-10" db="EMBL/GenBank/DDBJ databases">
        <authorList>
            <person name="de Groot N.N."/>
        </authorList>
    </citation>
    <scope>NUCLEOTIDE SEQUENCE [LARGE SCALE GENOMIC DNA]</scope>
    <source>
        <strain evidence="1 2">ATCC 43154</strain>
    </source>
</reference>
<dbReference type="Proteomes" id="UP000199470">
    <property type="component" value="Unassembled WGS sequence"/>
</dbReference>
<keyword evidence="2" id="KW-1185">Reference proteome</keyword>
<dbReference type="STRING" id="758825.SAMN02982985_04753"/>
<organism evidence="1 2">
    <name type="scientific">Rugamonas rubra</name>
    <dbReference type="NCBI Taxonomy" id="758825"/>
    <lineage>
        <taxon>Bacteria</taxon>
        <taxon>Pseudomonadati</taxon>
        <taxon>Pseudomonadota</taxon>
        <taxon>Betaproteobacteria</taxon>
        <taxon>Burkholderiales</taxon>
        <taxon>Oxalobacteraceae</taxon>
        <taxon>Telluria group</taxon>
        <taxon>Rugamonas</taxon>
    </lineage>
</organism>